<dbReference type="Proteomes" id="UP000032545">
    <property type="component" value="Unassembled WGS sequence"/>
</dbReference>
<proteinExistence type="predicted"/>
<gene>
    <name evidence="2" type="ORF">FF36_03916</name>
</gene>
<keyword evidence="3" id="KW-1185">Reference proteome</keyword>
<reference evidence="2 3" key="2">
    <citation type="journal article" date="2016" name="Genome Announc.">
        <title>Permanent Draft Genome Sequences for Two Variants of Frankia sp. Strain CpI1, the First Frankia Strain Isolated from Root Nodules of Comptonia peregrina.</title>
        <authorList>
            <person name="Oshone R."/>
            <person name="Hurst S.G.IV."/>
            <person name="Abebe-Akele F."/>
            <person name="Simpson S."/>
            <person name="Morris K."/>
            <person name="Thomas W.K."/>
            <person name="Tisa L.S."/>
        </authorList>
    </citation>
    <scope>NUCLEOTIDE SEQUENCE [LARGE SCALE GENOMIC DNA]</scope>
    <source>
        <strain evidence="3">CpI1-S</strain>
    </source>
</reference>
<dbReference type="EMBL" id="JYFN01000032">
    <property type="protein sequence ID" value="KJE21712.1"/>
    <property type="molecule type" value="Genomic_DNA"/>
</dbReference>
<dbReference type="InterPro" id="IPR028969">
    <property type="entry name" value="Imm52"/>
</dbReference>
<organism evidence="2 3">
    <name type="scientific">Frankia torreyi</name>
    <dbReference type="NCBI Taxonomy" id="1856"/>
    <lineage>
        <taxon>Bacteria</taxon>
        <taxon>Bacillati</taxon>
        <taxon>Actinomycetota</taxon>
        <taxon>Actinomycetes</taxon>
        <taxon>Frankiales</taxon>
        <taxon>Frankiaceae</taxon>
        <taxon>Frankia</taxon>
    </lineage>
</organism>
<protein>
    <recommendedName>
        <fullName evidence="1">Immunity protein 52 domain-containing protein</fullName>
    </recommendedName>
</protein>
<dbReference type="OrthoDB" id="4716688at2"/>
<accession>A0A0D8BEA4</accession>
<evidence type="ECO:0000259" key="1">
    <source>
        <dbReference type="Pfam" id="PF15579"/>
    </source>
</evidence>
<dbReference type="AlphaFoldDB" id="A0A0D8BEA4"/>
<dbReference type="Pfam" id="PF15579">
    <property type="entry name" value="Imm52"/>
    <property type="match status" value="1"/>
</dbReference>
<evidence type="ECO:0000313" key="3">
    <source>
        <dbReference type="Proteomes" id="UP000032545"/>
    </source>
</evidence>
<dbReference type="RefSeq" id="WP_128423338.1">
    <property type="nucleotide sequence ID" value="NZ_JYFN01000032.1"/>
</dbReference>
<evidence type="ECO:0000313" key="2">
    <source>
        <dbReference type="EMBL" id="KJE21712.1"/>
    </source>
</evidence>
<sequence>MNADRCYIGAYWGGRVESAGECAVRLAGCLGQLGAAHPALATWFRKGRTKAAASGNPVSTSVDSLESMLKAGRNRTDFGGHVIPELGFRVSLWNKSPEPASFSAHCGANPETNSIKNSFLLKLPEPSESTAGLYDPHTARGLFRAVVEAWRPEWATFTSHSMREAHENPPGQLVGGWLTYLSGTPGTLATRDSRLSFERFAGGDLIITGTSPLHVSEAQLSAVNTLLAALEPDT</sequence>
<name>A0A0D8BEA4_9ACTN</name>
<reference evidence="3" key="1">
    <citation type="submission" date="2015-02" db="EMBL/GenBank/DDBJ databases">
        <title>Draft Genome of Frankia sp. CpI1-S.</title>
        <authorList>
            <person name="Oshone R.T."/>
            <person name="Ngom M."/>
            <person name="Ghodhbane-Gtari F."/>
            <person name="Gtari M."/>
            <person name="Morris K."/>
            <person name="Thomas K."/>
            <person name="Sen A."/>
            <person name="Tisa L.S."/>
        </authorList>
    </citation>
    <scope>NUCLEOTIDE SEQUENCE [LARGE SCALE GENOMIC DNA]</scope>
    <source>
        <strain evidence="3">CpI1-S</strain>
    </source>
</reference>
<feature type="domain" description="Immunity protein 52" evidence="1">
    <location>
        <begin position="6"/>
        <end position="199"/>
    </location>
</feature>
<comment type="caution">
    <text evidence="2">The sequence shown here is derived from an EMBL/GenBank/DDBJ whole genome shotgun (WGS) entry which is preliminary data.</text>
</comment>
<dbReference type="PATRIC" id="fig|1502723.3.peg.3600"/>